<keyword evidence="2" id="KW-1185">Reference proteome</keyword>
<dbReference type="OrthoDB" id="2905383at2759"/>
<name>A0A284RT33_ARMOS</name>
<gene>
    <name evidence="1" type="ORF">ARMOST_15256</name>
</gene>
<proteinExistence type="predicted"/>
<dbReference type="AlphaFoldDB" id="A0A284RT33"/>
<organism evidence="1 2">
    <name type="scientific">Armillaria ostoyae</name>
    <name type="common">Armillaria root rot fungus</name>
    <dbReference type="NCBI Taxonomy" id="47428"/>
    <lineage>
        <taxon>Eukaryota</taxon>
        <taxon>Fungi</taxon>
        <taxon>Dikarya</taxon>
        <taxon>Basidiomycota</taxon>
        <taxon>Agaricomycotina</taxon>
        <taxon>Agaricomycetes</taxon>
        <taxon>Agaricomycetidae</taxon>
        <taxon>Agaricales</taxon>
        <taxon>Marasmiineae</taxon>
        <taxon>Physalacriaceae</taxon>
        <taxon>Armillaria</taxon>
    </lineage>
</organism>
<evidence type="ECO:0000313" key="1">
    <source>
        <dbReference type="EMBL" id="SJL11845.1"/>
    </source>
</evidence>
<evidence type="ECO:0000313" key="2">
    <source>
        <dbReference type="Proteomes" id="UP000219338"/>
    </source>
</evidence>
<reference evidence="2" key="1">
    <citation type="journal article" date="2017" name="Nat. Ecol. Evol.">
        <title>Genome expansion and lineage-specific genetic innovations in the forest pathogenic fungi Armillaria.</title>
        <authorList>
            <person name="Sipos G."/>
            <person name="Prasanna A.N."/>
            <person name="Walter M.C."/>
            <person name="O'Connor E."/>
            <person name="Balint B."/>
            <person name="Krizsan K."/>
            <person name="Kiss B."/>
            <person name="Hess J."/>
            <person name="Varga T."/>
            <person name="Slot J."/>
            <person name="Riley R."/>
            <person name="Boka B."/>
            <person name="Rigling D."/>
            <person name="Barry K."/>
            <person name="Lee J."/>
            <person name="Mihaltcheva S."/>
            <person name="LaButti K."/>
            <person name="Lipzen A."/>
            <person name="Waldron R."/>
            <person name="Moloney N.M."/>
            <person name="Sperisen C."/>
            <person name="Kredics L."/>
            <person name="Vagvoelgyi C."/>
            <person name="Patrignani A."/>
            <person name="Fitzpatrick D."/>
            <person name="Nagy I."/>
            <person name="Doyle S."/>
            <person name="Anderson J.B."/>
            <person name="Grigoriev I.V."/>
            <person name="Gueldener U."/>
            <person name="Muensterkoetter M."/>
            <person name="Nagy L.G."/>
        </authorList>
    </citation>
    <scope>NUCLEOTIDE SEQUENCE [LARGE SCALE GENOMIC DNA]</scope>
    <source>
        <strain evidence="2">C18/9</strain>
    </source>
</reference>
<dbReference type="EMBL" id="FUEG01000015">
    <property type="protein sequence ID" value="SJL11845.1"/>
    <property type="molecule type" value="Genomic_DNA"/>
</dbReference>
<dbReference type="Proteomes" id="UP000219338">
    <property type="component" value="Unassembled WGS sequence"/>
</dbReference>
<sequence length="207" mass="23369">MPCYAYFFNSSLTQRSPALSCLCEVDSRALFPPVTSKQYWNHFPPPSLAVDCVTNIGSLLPLSFQFYPVTGHLLFKMKVGIYITEEVSESFDLYVEDETRDVRTALEGSIDLIQEASQGECPVNCVMIDLVSDGAALNRAAVFGRLGNQLGMFVYTQNIQSADDITFISQYWMDGFTFRIPRGVLVDGEPRFRIRHTETRYVFLVVS</sequence>
<protein>
    <submittedName>
        <fullName evidence="1">Uncharacterized protein</fullName>
    </submittedName>
</protein>
<accession>A0A284RT33</accession>